<evidence type="ECO:0000313" key="1">
    <source>
        <dbReference type="EMBL" id="KRH25879.1"/>
    </source>
</evidence>
<evidence type="ECO:0000313" key="2">
    <source>
        <dbReference type="EnsemblPlants" id="KRH25879"/>
    </source>
</evidence>
<name>K7LUM0_SOYBN</name>
<reference evidence="1 2" key="1">
    <citation type="journal article" date="2010" name="Nature">
        <title>Genome sequence of the palaeopolyploid soybean.</title>
        <authorList>
            <person name="Schmutz J."/>
            <person name="Cannon S.B."/>
            <person name="Schlueter J."/>
            <person name="Ma J."/>
            <person name="Mitros T."/>
            <person name="Nelson W."/>
            <person name="Hyten D.L."/>
            <person name="Song Q."/>
            <person name="Thelen J.J."/>
            <person name="Cheng J."/>
            <person name="Xu D."/>
            <person name="Hellsten U."/>
            <person name="May G.D."/>
            <person name="Yu Y."/>
            <person name="Sakurai T."/>
            <person name="Umezawa T."/>
            <person name="Bhattacharyya M.K."/>
            <person name="Sandhu D."/>
            <person name="Valliyodan B."/>
            <person name="Lindquist E."/>
            <person name="Peto M."/>
            <person name="Grant D."/>
            <person name="Shu S."/>
            <person name="Goodstein D."/>
            <person name="Barry K."/>
            <person name="Futrell-Griggs M."/>
            <person name="Abernathy B."/>
            <person name="Du J."/>
            <person name="Tian Z."/>
            <person name="Zhu L."/>
            <person name="Gill N."/>
            <person name="Joshi T."/>
            <person name="Libault M."/>
            <person name="Sethuraman A."/>
            <person name="Zhang X.-C."/>
            <person name="Shinozaki K."/>
            <person name="Nguyen H.T."/>
            <person name="Wing R.A."/>
            <person name="Cregan P."/>
            <person name="Specht J."/>
            <person name="Grimwood J."/>
            <person name="Rokhsar D."/>
            <person name="Stacey G."/>
            <person name="Shoemaker R.C."/>
            <person name="Jackson S.A."/>
        </authorList>
    </citation>
    <scope>NUCLEOTIDE SEQUENCE</scope>
    <source>
        <strain evidence="2">cv. Williams 82</strain>
        <tissue evidence="1">Callus</tissue>
    </source>
</reference>
<organism evidence="1">
    <name type="scientific">Glycine max</name>
    <name type="common">Soybean</name>
    <name type="synonym">Glycine hispida</name>
    <dbReference type="NCBI Taxonomy" id="3847"/>
    <lineage>
        <taxon>Eukaryota</taxon>
        <taxon>Viridiplantae</taxon>
        <taxon>Streptophyta</taxon>
        <taxon>Embryophyta</taxon>
        <taxon>Tracheophyta</taxon>
        <taxon>Spermatophyta</taxon>
        <taxon>Magnoliopsida</taxon>
        <taxon>eudicotyledons</taxon>
        <taxon>Gunneridae</taxon>
        <taxon>Pentapetalae</taxon>
        <taxon>rosids</taxon>
        <taxon>fabids</taxon>
        <taxon>Fabales</taxon>
        <taxon>Fabaceae</taxon>
        <taxon>Papilionoideae</taxon>
        <taxon>50 kb inversion clade</taxon>
        <taxon>NPAAA clade</taxon>
        <taxon>indigoferoid/millettioid clade</taxon>
        <taxon>Phaseoleae</taxon>
        <taxon>Glycine</taxon>
        <taxon>Glycine subgen. Soja</taxon>
    </lineage>
</organism>
<reference evidence="2" key="2">
    <citation type="submission" date="2018-02" db="UniProtKB">
        <authorList>
            <consortium name="EnsemblPlants"/>
        </authorList>
    </citation>
    <scope>IDENTIFICATION</scope>
    <source>
        <strain evidence="2">Williams 82</strain>
    </source>
</reference>
<dbReference type="EnsemblPlants" id="KRH25879">
    <property type="protein sequence ID" value="KRH25879"/>
    <property type="gene ID" value="GLYMA_12G135800"/>
</dbReference>
<dbReference type="Gramene" id="KRH25879">
    <property type="protein sequence ID" value="KRH25879"/>
    <property type="gene ID" value="GLYMA_12G135800"/>
</dbReference>
<evidence type="ECO:0000313" key="3">
    <source>
        <dbReference type="Proteomes" id="UP000008827"/>
    </source>
</evidence>
<dbReference type="EMBL" id="CM000845">
    <property type="protein sequence ID" value="KRH25879.1"/>
    <property type="molecule type" value="Genomic_DNA"/>
</dbReference>
<reference evidence="1" key="3">
    <citation type="submission" date="2018-07" db="EMBL/GenBank/DDBJ databases">
        <title>WGS assembly of Glycine max.</title>
        <authorList>
            <person name="Schmutz J."/>
            <person name="Cannon S."/>
            <person name="Schlueter J."/>
            <person name="Ma J."/>
            <person name="Mitros T."/>
            <person name="Nelson W."/>
            <person name="Hyten D."/>
            <person name="Song Q."/>
            <person name="Thelen J."/>
            <person name="Cheng J."/>
            <person name="Xu D."/>
            <person name="Hellsten U."/>
            <person name="May G."/>
            <person name="Yu Y."/>
            <person name="Sakurai T."/>
            <person name="Umezawa T."/>
            <person name="Bhattacharyya M."/>
            <person name="Sandhu D."/>
            <person name="Valliyodan B."/>
            <person name="Lindquist E."/>
            <person name="Peto M."/>
            <person name="Grant D."/>
            <person name="Shu S."/>
            <person name="Goodstein D."/>
            <person name="Barry K."/>
            <person name="Futrell-Griggs M."/>
            <person name="Abernathy B."/>
            <person name="Du J."/>
            <person name="Tian Z."/>
            <person name="Zhu L."/>
            <person name="Gill N."/>
            <person name="Joshi T."/>
            <person name="Libault M."/>
            <person name="Sethuraman A."/>
            <person name="Zhang X."/>
            <person name="Shinozaki K."/>
            <person name="Nguyen H."/>
            <person name="Wing R."/>
            <person name="Cregan P."/>
            <person name="Specht J."/>
            <person name="Grimwood J."/>
            <person name="Rokhsar D."/>
            <person name="Stacey G."/>
            <person name="Shoemaker R."/>
            <person name="Jackson S."/>
        </authorList>
    </citation>
    <scope>NUCLEOTIDE SEQUENCE</scope>
    <source>
        <tissue evidence="1">Callus</tissue>
    </source>
</reference>
<dbReference type="HOGENOM" id="CLU_3054206_0_0_1"/>
<gene>
    <name evidence="1" type="ORF">GLYMA_12G135800</name>
</gene>
<sequence length="54" mass="6273">MYILFLLSMTSVIFCYVIRHIFMADFWLSAINNIGYNATIGIKVVIDIEKIPLF</sequence>
<dbReference type="Proteomes" id="UP000008827">
    <property type="component" value="Chromosome 12"/>
</dbReference>
<dbReference type="InParanoid" id="K7LUM0"/>
<dbReference type="PaxDb" id="3847-GLYMA12G16520.1"/>
<dbReference type="AlphaFoldDB" id="K7LUM0"/>
<keyword evidence="3" id="KW-1185">Reference proteome</keyword>
<proteinExistence type="predicted"/>
<accession>K7LUM0</accession>
<protein>
    <submittedName>
        <fullName evidence="1 2">Uncharacterized protein</fullName>
    </submittedName>
</protein>